<dbReference type="CDD" id="cd00093">
    <property type="entry name" value="HTH_XRE"/>
    <property type="match status" value="1"/>
</dbReference>
<dbReference type="InterPro" id="IPR010982">
    <property type="entry name" value="Lambda_DNA-bd_dom_sf"/>
</dbReference>
<dbReference type="PANTHER" id="PTHR46558:SF4">
    <property type="entry name" value="DNA-BIDING PHAGE PROTEIN"/>
    <property type="match status" value="1"/>
</dbReference>
<dbReference type="PROSITE" id="PS50943">
    <property type="entry name" value="HTH_CROC1"/>
    <property type="match status" value="1"/>
</dbReference>
<reference evidence="3 4" key="1">
    <citation type="submission" date="2017-06" db="EMBL/GenBank/DDBJ databases">
        <authorList>
            <person name="Kim H.J."/>
            <person name="Triplett B.A."/>
        </authorList>
    </citation>
    <scope>NUCLEOTIDE SEQUENCE [LARGE SCALE GENOMIC DNA]</scope>
    <source>
        <strain evidence="3 4">SCA</strain>
    </source>
</reference>
<dbReference type="AlphaFoldDB" id="A0A238ZPX4"/>
<evidence type="ECO:0000256" key="1">
    <source>
        <dbReference type="ARBA" id="ARBA00023125"/>
    </source>
</evidence>
<accession>A0A238ZPX4</accession>
<dbReference type="PANTHER" id="PTHR46558">
    <property type="entry name" value="TRACRIPTIONAL REGULATORY PROTEIN-RELATED-RELATED"/>
    <property type="match status" value="1"/>
</dbReference>
<dbReference type="Gene3D" id="1.10.260.40">
    <property type="entry name" value="lambda repressor-like DNA-binding domains"/>
    <property type="match status" value="1"/>
</dbReference>
<feature type="domain" description="HTH cro/C1-type" evidence="2">
    <location>
        <begin position="9"/>
        <end position="63"/>
    </location>
</feature>
<evidence type="ECO:0000259" key="2">
    <source>
        <dbReference type="PROSITE" id="PS50943"/>
    </source>
</evidence>
<dbReference type="Pfam" id="PF01381">
    <property type="entry name" value="HTH_3"/>
    <property type="match status" value="1"/>
</dbReference>
<proteinExistence type="predicted"/>
<dbReference type="SMART" id="SM00530">
    <property type="entry name" value="HTH_XRE"/>
    <property type="match status" value="1"/>
</dbReference>
<keyword evidence="4" id="KW-1185">Reference proteome</keyword>
<dbReference type="SUPFAM" id="SSF47413">
    <property type="entry name" value="lambda repressor-like DNA-binding domains"/>
    <property type="match status" value="1"/>
</dbReference>
<dbReference type="EMBL" id="FZOJ01000001">
    <property type="protein sequence ID" value="SNR85506.1"/>
    <property type="molecule type" value="Genomic_DNA"/>
</dbReference>
<organism evidence="3 4">
    <name type="scientific">Anaerovirgula multivorans</name>
    <dbReference type="NCBI Taxonomy" id="312168"/>
    <lineage>
        <taxon>Bacteria</taxon>
        <taxon>Bacillati</taxon>
        <taxon>Bacillota</taxon>
        <taxon>Clostridia</taxon>
        <taxon>Peptostreptococcales</taxon>
        <taxon>Natronincolaceae</taxon>
        <taxon>Anaerovirgula</taxon>
    </lineage>
</organism>
<dbReference type="RefSeq" id="WP_089280834.1">
    <property type="nucleotide sequence ID" value="NZ_FZOJ01000001.1"/>
</dbReference>
<dbReference type="GO" id="GO:0003677">
    <property type="term" value="F:DNA binding"/>
    <property type="evidence" value="ECO:0007669"/>
    <property type="project" value="UniProtKB-KW"/>
</dbReference>
<gene>
    <name evidence="3" type="ORF">SAMN05446037_100130</name>
</gene>
<protein>
    <submittedName>
        <fullName evidence="3">DNA-binding transcriptional regulator, XRE-family HTH domain</fullName>
    </submittedName>
</protein>
<evidence type="ECO:0000313" key="4">
    <source>
        <dbReference type="Proteomes" id="UP000198304"/>
    </source>
</evidence>
<keyword evidence="1 3" id="KW-0238">DNA-binding</keyword>
<sequence length="64" mass="7428">MNENFREIMREKREKRNMTQTKLAKSIGKSPQLICDIEAGRKSPGRDTLIAIFKVLNMSLDDIF</sequence>
<dbReference type="InterPro" id="IPR001387">
    <property type="entry name" value="Cro/C1-type_HTH"/>
</dbReference>
<dbReference type="OrthoDB" id="3543015at2"/>
<name>A0A238ZPX4_9FIRM</name>
<dbReference type="Proteomes" id="UP000198304">
    <property type="component" value="Unassembled WGS sequence"/>
</dbReference>
<evidence type="ECO:0000313" key="3">
    <source>
        <dbReference type="EMBL" id="SNR85506.1"/>
    </source>
</evidence>